<dbReference type="RefSeq" id="WP_015495010.1">
    <property type="nucleotide sequence ID" value="NC_020908.1"/>
</dbReference>
<gene>
    <name evidence="1" type="ORF">OA238_c17470</name>
</gene>
<dbReference type="OrthoDB" id="7658594at2"/>
<dbReference type="EMBL" id="CP003742">
    <property type="protein sequence ID" value="AGI71861.1"/>
    <property type="molecule type" value="Genomic_DNA"/>
</dbReference>
<keyword evidence="2" id="KW-1185">Reference proteome</keyword>
<dbReference type="Proteomes" id="UP000004688">
    <property type="component" value="Chromosome"/>
</dbReference>
<sequence>MWQAVTAYEETLREKHGRKQQASYTRRKIAAKGVLQTLTDWALDPKVTPGFEALVAANAAKFTGEYVVVEYADRFSAEAVQAAQSKLKAYGVEVTTS</sequence>
<protein>
    <submittedName>
        <fullName evidence="1">Uncharacterized protein</fullName>
    </submittedName>
</protein>
<dbReference type="KEGG" id="oar:OA238_c17470"/>
<dbReference type="HOGENOM" id="CLU_2343939_0_0_5"/>
<evidence type="ECO:0000313" key="2">
    <source>
        <dbReference type="Proteomes" id="UP000004688"/>
    </source>
</evidence>
<organism evidence="1 2">
    <name type="scientific">Octadecabacter arcticus 238</name>
    <dbReference type="NCBI Taxonomy" id="391616"/>
    <lineage>
        <taxon>Bacteria</taxon>
        <taxon>Pseudomonadati</taxon>
        <taxon>Pseudomonadota</taxon>
        <taxon>Alphaproteobacteria</taxon>
        <taxon>Rhodobacterales</taxon>
        <taxon>Roseobacteraceae</taxon>
        <taxon>Octadecabacter</taxon>
    </lineage>
</organism>
<dbReference type="STRING" id="391616.OA238_c17470"/>
<dbReference type="AlphaFoldDB" id="M9RN66"/>
<accession>M9RN66</accession>
<name>M9RN66_9RHOB</name>
<evidence type="ECO:0000313" key="1">
    <source>
        <dbReference type="EMBL" id="AGI71861.1"/>
    </source>
</evidence>
<reference evidence="1 2" key="1">
    <citation type="journal article" date="2013" name="PLoS ONE">
        <title>Poles Apart: Arctic and Antarctic Octadecabacter strains Share High Genome Plasticity and a New Type of Xanthorhodopsin.</title>
        <authorList>
            <person name="Vollmers J."/>
            <person name="Voget S."/>
            <person name="Dietrich S."/>
            <person name="Gollnow K."/>
            <person name="Smits M."/>
            <person name="Meyer K."/>
            <person name="Brinkhoff T."/>
            <person name="Simon M."/>
            <person name="Daniel R."/>
        </authorList>
    </citation>
    <scope>NUCLEOTIDE SEQUENCE [LARGE SCALE GENOMIC DNA]</scope>
    <source>
        <strain evidence="1 2">238</strain>
    </source>
</reference>
<dbReference type="eggNOG" id="ENOG5032T6Y">
    <property type="taxonomic scope" value="Bacteria"/>
</dbReference>
<proteinExistence type="predicted"/>